<dbReference type="STRING" id="93064.BRX40_16015"/>
<dbReference type="InterPro" id="IPR036291">
    <property type="entry name" value="NAD(P)-bd_dom_sf"/>
</dbReference>
<keyword evidence="5" id="KW-1185">Reference proteome</keyword>
<proteinExistence type="predicted"/>
<dbReference type="OrthoDB" id="9801785at2"/>
<dbReference type="Gene3D" id="3.40.50.720">
    <property type="entry name" value="NAD(P)-binding Rossmann-like Domain"/>
    <property type="match status" value="1"/>
</dbReference>
<evidence type="ECO:0000313" key="3">
    <source>
        <dbReference type="EMBL" id="APR53726.1"/>
    </source>
</evidence>
<reference evidence="4 6" key="3">
    <citation type="submission" date="2018-07" db="EMBL/GenBank/DDBJ databases">
        <title>Genomic and Epidemiologic Investigation of an Indolent Hospital Outbreak.</title>
        <authorList>
            <person name="Johnson R.C."/>
            <person name="Deming C."/>
            <person name="Conlan S."/>
            <person name="Zellmer C.J."/>
            <person name="Michelin A.V."/>
            <person name="Lee-Lin S."/>
            <person name="Thomas P.J."/>
            <person name="Park M."/>
            <person name="Weingarten R.A."/>
            <person name="Less J."/>
            <person name="Dekker J.P."/>
            <person name="Frank K.M."/>
            <person name="Musser K.A."/>
            <person name="Mcquiston J.R."/>
            <person name="Henderson D.K."/>
            <person name="Lau A.F."/>
            <person name="Palmore T.N."/>
            <person name="Segre J.A."/>
        </authorList>
    </citation>
    <scope>NUCLEOTIDE SEQUENCE [LARGE SCALE GENOMIC DNA]</scope>
    <source>
        <strain evidence="4 6">SK-NIH.Env10_0317</strain>
    </source>
</reference>
<reference evidence="3" key="1">
    <citation type="submission" date="2016-12" db="EMBL/GenBank/DDBJ databases">
        <title>Whole genome sequencing of Sphingomonas koreensis.</title>
        <authorList>
            <person name="Conlan S."/>
            <person name="Thomas P.J."/>
            <person name="Mullikin J."/>
            <person name="Palmore T.N."/>
            <person name="Frank K.M."/>
            <person name="Segre J.A."/>
        </authorList>
    </citation>
    <scope>NUCLEOTIDE SEQUENCE</scope>
    <source>
        <strain evidence="3">ABOJV</strain>
    </source>
</reference>
<gene>
    <name evidence="3" type="ORF">BRX40_16015</name>
    <name evidence="4" type="ORF">CA257_04980</name>
</gene>
<evidence type="ECO:0000313" key="6">
    <source>
        <dbReference type="Proteomes" id="UP000286681"/>
    </source>
</evidence>
<dbReference type="Proteomes" id="UP000185161">
    <property type="component" value="Chromosome"/>
</dbReference>
<feature type="domain" description="NAD-dependent epimerase/dehydratase" evidence="2">
    <location>
        <begin position="5"/>
        <end position="235"/>
    </location>
</feature>
<dbReference type="EMBL" id="QQWO01000003">
    <property type="protein sequence ID" value="RSV06259.1"/>
    <property type="molecule type" value="Genomic_DNA"/>
</dbReference>
<dbReference type="PRINTS" id="PR01713">
    <property type="entry name" value="NUCEPIMERASE"/>
</dbReference>
<evidence type="ECO:0000259" key="2">
    <source>
        <dbReference type="Pfam" id="PF01370"/>
    </source>
</evidence>
<accession>A0A1L6JCU0</accession>
<name>A0A1L6JCU0_9SPHN</name>
<dbReference type="RefSeq" id="WP_075152281.1">
    <property type="nucleotide sequence ID" value="NZ_QLJC01000025.1"/>
</dbReference>
<dbReference type="KEGG" id="skr:BRX40_16015"/>
<dbReference type="AlphaFoldDB" id="A0A1L6JCU0"/>
<evidence type="ECO:0000256" key="1">
    <source>
        <dbReference type="ARBA" id="ARBA00023027"/>
    </source>
</evidence>
<dbReference type="Proteomes" id="UP000286681">
    <property type="component" value="Unassembled WGS sequence"/>
</dbReference>
<organism evidence="3 5">
    <name type="scientific">Sphingomonas koreensis</name>
    <dbReference type="NCBI Taxonomy" id="93064"/>
    <lineage>
        <taxon>Bacteria</taxon>
        <taxon>Pseudomonadati</taxon>
        <taxon>Pseudomonadota</taxon>
        <taxon>Alphaproteobacteria</taxon>
        <taxon>Sphingomonadales</taxon>
        <taxon>Sphingomonadaceae</taxon>
        <taxon>Sphingomonas</taxon>
    </lineage>
</organism>
<sequence length="353" mass="38465">MTQFLITGSAGFIGFHLARRLLEDGHNVVGFDALTNYYDPALKRKRNAILKAFPGYHFIEGALEDRRALMRAVEKSVPEVIVHLAAQAGVRYSIEEPETYVSSNLTGSGAVLELARMIQPKHLLMASTSSVYGANEAMPFGETDRADHQLSLYAATKKGMEAMAHAYAHLFAIPTTLFRFFTVYGPWGRPDMALFKFTSAILAGRSIDVYGEGRMARDFTYIDDLVEAIVRLIDAVPVQGMGIRERGVIDSLSPVAPCRTVNIAGGRPIELMDFIRTIEACVGTRARLNMLPMQPGDVSLTCADPSLLRALTDYVPKTGVADGVAAFVDWYCDYNGISRPGGIHSAAPVVAAI</sequence>
<protein>
    <submittedName>
        <fullName evidence="4">NAD-dependent epimerase/dehydratase family protein</fullName>
    </submittedName>
    <submittedName>
        <fullName evidence="3">UDP-glucuronate 5-epimerase</fullName>
    </submittedName>
</protein>
<keyword evidence="1" id="KW-0520">NAD</keyword>
<dbReference type="SUPFAM" id="SSF51735">
    <property type="entry name" value="NAD(P)-binding Rossmann-fold domains"/>
    <property type="match status" value="1"/>
</dbReference>
<dbReference type="PANTHER" id="PTHR43574">
    <property type="entry name" value="EPIMERASE-RELATED"/>
    <property type="match status" value="1"/>
</dbReference>
<evidence type="ECO:0000313" key="4">
    <source>
        <dbReference type="EMBL" id="RSV06259.1"/>
    </source>
</evidence>
<dbReference type="Pfam" id="PF01370">
    <property type="entry name" value="Epimerase"/>
    <property type="match status" value="1"/>
</dbReference>
<evidence type="ECO:0000313" key="5">
    <source>
        <dbReference type="Proteomes" id="UP000185161"/>
    </source>
</evidence>
<reference evidence="5" key="2">
    <citation type="submission" date="2016-12" db="EMBL/GenBank/DDBJ databases">
        <title>Whole genome sequencing of Sphingomonas sp. ABOJV.</title>
        <authorList>
            <person name="Conlan S."/>
            <person name="Thomas P.J."/>
            <person name="Mullikin J."/>
            <person name="Palmore T.N."/>
            <person name="Frank K.M."/>
            <person name="Segre J.A."/>
        </authorList>
    </citation>
    <scope>NUCLEOTIDE SEQUENCE [LARGE SCALE GENOMIC DNA]</scope>
    <source>
        <strain evidence="5">ABOJV</strain>
    </source>
</reference>
<dbReference type="EMBL" id="CP018820">
    <property type="protein sequence ID" value="APR53726.1"/>
    <property type="molecule type" value="Genomic_DNA"/>
</dbReference>
<dbReference type="InterPro" id="IPR001509">
    <property type="entry name" value="Epimerase_deHydtase"/>
</dbReference>